<keyword evidence="2" id="KW-1185">Reference proteome</keyword>
<organism evidence="1 2">
    <name type="scientific">Ceratopteris richardii</name>
    <name type="common">Triangle waterfern</name>
    <dbReference type="NCBI Taxonomy" id="49495"/>
    <lineage>
        <taxon>Eukaryota</taxon>
        <taxon>Viridiplantae</taxon>
        <taxon>Streptophyta</taxon>
        <taxon>Embryophyta</taxon>
        <taxon>Tracheophyta</taxon>
        <taxon>Polypodiopsida</taxon>
        <taxon>Polypodiidae</taxon>
        <taxon>Polypodiales</taxon>
        <taxon>Pteridineae</taxon>
        <taxon>Pteridaceae</taxon>
        <taxon>Parkerioideae</taxon>
        <taxon>Ceratopteris</taxon>
    </lineage>
</organism>
<protein>
    <submittedName>
        <fullName evidence="1">Uncharacterized protein</fullName>
    </submittedName>
</protein>
<evidence type="ECO:0000313" key="2">
    <source>
        <dbReference type="Proteomes" id="UP000825935"/>
    </source>
</evidence>
<sequence>MHYDKEHHEESACSKVHPCKICGEAMWYGAFGMVHMSLPSTMS</sequence>
<reference evidence="1" key="1">
    <citation type="submission" date="2021-08" db="EMBL/GenBank/DDBJ databases">
        <title>WGS assembly of Ceratopteris richardii.</title>
        <authorList>
            <person name="Marchant D.B."/>
            <person name="Chen G."/>
            <person name="Jenkins J."/>
            <person name="Shu S."/>
            <person name="Leebens-Mack J."/>
            <person name="Grimwood J."/>
            <person name="Schmutz J."/>
            <person name="Soltis P."/>
            <person name="Soltis D."/>
            <person name="Chen Z.-H."/>
        </authorList>
    </citation>
    <scope>NUCLEOTIDE SEQUENCE</scope>
    <source>
        <strain evidence="1">Whitten #5841</strain>
        <tissue evidence="1">Leaf</tissue>
    </source>
</reference>
<comment type="caution">
    <text evidence="1">The sequence shown here is derived from an EMBL/GenBank/DDBJ whole genome shotgun (WGS) entry which is preliminary data.</text>
</comment>
<evidence type="ECO:0000313" key="1">
    <source>
        <dbReference type="EMBL" id="KAH7306276.1"/>
    </source>
</evidence>
<gene>
    <name evidence="1" type="ORF">KP509_22G004700</name>
</gene>
<name>A0A8T2S299_CERRI</name>
<dbReference type="EMBL" id="CM035427">
    <property type="protein sequence ID" value="KAH7306276.1"/>
    <property type="molecule type" value="Genomic_DNA"/>
</dbReference>
<dbReference type="AlphaFoldDB" id="A0A8T2S299"/>
<accession>A0A8T2S299</accession>
<dbReference type="Proteomes" id="UP000825935">
    <property type="component" value="Chromosome 22"/>
</dbReference>
<proteinExistence type="predicted"/>